<dbReference type="InterPro" id="IPR011010">
    <property type="entry name" value="DNA_brk_join_enz"/>
</dbReference>
<dbReference type="InterPro" id="IPR013500">
    <property type="entry name" value="TopoI_cat_euk"/>
</dbReference>
<keyword evidence="6 9" id="KW-0413">Isomerase</keyword>
<dbReference type="Proteomes" id="UP000030111">
    <property type="component" value="Unassembled WGS sequence"/>
</dbReference>
<keyword evidence="10" id="KW-1185">Reference proteome</keyword>
<evidence type="ECO:0000256" key="3">
    <source>
        <dbReference type="ARBA" id="ARBA00012891"/>
    </source>
</evidence>
<evidence type="ECO:0000256" key="6">
    <source>
        <dbReference type="ARBA" id="ARBA00023235"/>
    </source>
</evidence>
<dbReference type="OrthoDB" id="9778962at2"/>
<dbReference type="Gene3D" id="3.90.15.10">
    <property type="entry name" value="Topoisomerase I, Chain A, domain 3"/>
    <property type="match status" value="1"/>
</dbReference>
<dbReference type="SUPFAM" id="SSF56349">
    <property type="entry name" value="DNA breaking-rejoining enzymes"/>
    <property type="match status" value="1"/>
</dbReference>
<accession>A0A0A2MSK7</accession>
<keyword evidence="4" id="KW-0799">Topoisomerase</keyword>
<sequence length="360" mass="40912">MNRLQKKLEKIGSDPKTTAKAVGLRYSLKADKGFYRKRKASGFTYIDEAGKTVKDKDALERIKKLVIPPAWENVWISPFENGHLQVTGNDVKGRKQYRYHPNWNKIRNQSKFFRLRRFALALPGIREQVDRDLNRKGLPYEKVVALVVKLIELTNIRIGNDAYKKLYGSFGLTTLRDKHVKFDGATVLFDFVGKKGVKHKIKLQSRKMANLVKKCQDIPGQELFQYYDDDGGHHTIGSADVNGYLKEITGEDFTAKDFRAWAGSLNALCAFQEVGEHTNITDFKHKVVEVLDVVAGKLGNTRTVCKKYYVHPTVIAAYEKGTIWNYNITVTEKDNAGELNPQEKTLLELLSTEDIAEVIG</sequence>
<evidence type="ECO:0000256" key="4">
    <source>
        <dbReference type="ARBA" id="ARBA00023029"/>
    </source>
</evidence>
<dbReference type="PROSITE" id="PS52038">
    <property type="entry name" value="TOPO_IB_2"/>
    <property type="match status" value="1"/>
</dbReference>
<dbReference type="GO" id="GO:0003917">
    <property type="term" value="F:DNA topoisomerase type I (single strand cut, ATP-independent) activity"/>
    <property type="evidence" value="ECO:0007669"/>
    <property type="project" value="UniProtKB-EC"/>
</dbReference>
<dbReference type="GO" id="GO:0003677">
    <property type="term" value="F:DNA binding"/>
    <property type="evidence" value="ECO:0007669"/>
    <property type="project" value="UniProtKB-KW"/>
</dbReference>
<dbReference type="AlphaFoldDB" id="A0A0A2MSK7"/>
<dbReference type="InterPro" id="IPR001631">
    <property type="entry name" value="TopoI"/>
</dbReference>
<dbReference type="PRINTS" id="PR00416">
    <property type="entry name" value="EUTPISMRASEI"/>
</dbReference>
<dbReference type="Gene3D" id="3.30.66.10">
    <property type="entry name" value="DNA topoisomerase I domain"/>
    <property type="match status" value="1"/>
</dbReference>
<dbReference type="InterPro" id="IPR035447">
    <property type="entry name" value="DNA_topo_I_N_sf"/>
</dbReference>
<evidence type="ECO:0000256" key="2">
    <source>
        <dbReference type="ARBA" id="ARBA00006645"/>
    </source>
</evidence>
<evidence type="ECO:0000256" key="5">
    <source>
        <dbReference type="ARBA" id="ARBA00023125"/>
    </source>
</evidence>
<organism evidence="9 10">
    <name type="scientific">Flavobacterium subsaxonicum WB 4.1-42 = DSM 21790</name>
    <dbReference type="NCBI Taxonomy" id="1121898"/>
    <lineage>
        <taxon>Bacteria</taxon>
        <taxon>Pseudomonadati</taxon>
        <taxon>Bacteroidota</taxon>
        <taxon>Flavobacteriia</taxon>
        <taxon>Flavobacteriales</taxon>
        <taxon>Flavobacteriaceae</taxon>
        <taxon>Flavobacterium</taxon>
    </lineage>
</organism>
<dbReference type="Pfam" id="PF01028">
    <property type="entry name" value="Topoisom_I"/>
    <property type="match status" value="1"/>
</dbReference>
<dbReference type="SUPFAM" id="SSF55869">
    <property type="entry name" value="DNA topoisomerase I domain"/>
    <property type="match status" value="1"/>
</dbReference>
<dbReference type="InterPro" id="IPR049331">
    <property type="entry name" value="Top1B_N_bact"/>
</dbReference>
<evidence type="ECO:0000313" key="9">
    <source>
        <dbReference type="EMBL" id="KGO94586.1"/>
    </source>
</evidence>
<comment type="caution">
    <text evidence="9">The sequence shown here is derived from an EMBL/GenBank/DDBJ whole genome shotgun (WGS) entry which is preliminary data.</text>
</comment>
<proteinExistence type="inferred from homology"/>
<evidence type="ECO:0000256" key="1">
    <source>
        <dbReference type="ARBA" id="ARBA00000213"/>
    </source>
</evidence>
<dbReference type="eggNOG" id="COG3569">
    <property type="taxonomic scope" value="Bacteria"/>
</dbReference>
<protein>
    <recommendedName>
        <fullName evidence="3">DNA topoisomerase</fullName>
        <ecNumber evidence="3">5.6.2.1</ecNumber>
    </recommendedName>
</protein>
<gene>
    <name evidence="9" type="ORF">Q766_00220</name>
</gene>
<evidence type="ECO:0000313" key="10">
    <source>
        <dbReference type="Proteomes" id="UP000030111"/>
    </source>
</evidence>
<dbReference type="RefSeq" id="WP_026991969.1">
    <property type="nucleotide sequence ID" value="NZ_JRLY01000001.1"/>
</dbReference>
<dbReference type="Pfam" id="PF21338">
    <property type="entry name" value="Top1B_N_bact"/>
    <property type="match status" value="1"/>
</dbReference>
<dbReference type="InterPro" id="IPR014711">
    <property type="entry name" value="TopoI_cat_a-hlx-sub_euk"/>
</dbReference>
<feature type="domain" description="DNA topoisomerase IB N-terminal" evidence="8">
    <location>
        <begin position="42"/>
        <end position="90"/>
    </location>
</feature>
<name>A0A0A2MSK7_9FLAO</name>
<comment type="similarity">
    <text evidence="2">Belongs to the type IB topoisomerase family.</text>
</comment>
<dbReference type="GO" id="GO:0006265">
    <property type="term" value="P:DNA topological change"/>
    <property type="evidence" value="ECO:0007669"/>
    <property type="project" value="InterPro"/>
</dbReference>
<feature type="domain" description="DNA topoisomerase I catalytic core eukaryotic-type" evidence="7">
    <location>
        <begin position="105"/>
        <end position="320"/>
    </location>
</feature>
<keyword evidence="5" id="KW-0238">DNA-binding</keyword>
<evidence type="ECO:0000259" key="8">
    <source>
        <dbReference type="Pfam" id="PF21338"/>
    </source>
</evidence>
<dbReference type="STRING" id="1121898.GCA_000422725_00523"/>
<dbReference type="Gene3D" id="1.10.132.120">
    <property type="match status" value="1"/>
</dbReference>
<reference evidence="9 10" key="1">
    <citation type="submission" date="2013-09" db="EMBL/GenBank/DDBJ databases">
        <authorList>
            <person name="Zeng Z."/>
            <person name="Chen C."/>
        </authorList>
    </citation>
    <scope>NUCLEOTIDE SEQUENCE [LARGE SCALE GENOMIC DNA]</scope>
    <source>
        <strain evidence="9 10">WB 4.1-42</strain>
    </source>
</reference>
<evidence type="ECO:0000259" key="7">
    <source>
        <dbReference type="Pfam" id="PF01028"/>
    </source>
</evidence>
<dbReference type="EC" id="5.6.2.1" evidence="3"/>
<dbReference type="EMBL" id="JRLY01000001">
    <property type="protein sequence ID" value="KGO94586.1"/>
    <property type="molecule type" value="Genomic_DNA"/>
</dbReference>
<comment type="catalytic activity">
    <reaction evidence="1">
        <text>ATP-independent breakage of single-stranded DNA, followed by passage and rejoining.</text>
        <dbReference type="EC" id="5.6.2.1"/>
    </reaction>
</comment>